<feature type="binding site" evidence="3">
    <location>
        <position position="74"/>
    </location>
    <ligand>
        <name>GTP</name>
        <dbReference type="ChEBI" id="CHEBI:37565"/>
    </ligand>
</feature>
<feature type="compositionally biased region" description="Acidic residues" evidence="5">
    <location>
        <begin position="295"/>
        <end position="306"/>
    </location>
</feature>
<dbReference type="GO" id="GO:0097500">
    <property type="term" value="P:receptor localization to non-motile cilium"/>
    <property type="evidence" value="ECO:0007669"/>
    <property type="project" value="TreeGrafter"/>
</dbReference>
<feature type="region of interest" description="Disordered" evidence="5">
    <location>
        <begin position="231"/>
        <end position="402"/>
    </location>
</feature>
<feature type="binding site" evidence="3">
    <location>
        <begin position="28"/>
        <end position="35"/>
    </location>
    <ligand>
        <name>GTP</name>
        <dbReference type="ChEBI" id="CHEBI:37565"/>
    </ligand>
</feature>
<dbReference type="Pfam" id="PF00025">
    <property type="entry name" value="Arf"/>
    <property type="match status" value="1"/>
</dbReference>
<feature type="binding site" evidence="4">
    <location>
        <position position="35"/>
    </location>
    <ligand>
        <name>Mg(2+)</name>
        <dbReference type="ChEBI" id="CHEBI:18420"/>
    </ligand>
</feature>
<dbReference type="PROSITE" id="PS51419">
    <property type="entry name" value="RAB"/>
    <property type="match status" value="1"/>
</dbReference>
<evidence type="ECO:0000256" key="1">
    <source>
        <dbReference type="ARBA" id="ARBA00022741"/>
    </source>
</evidence>
<dbReference type="PANTHER" id="PTHR46090:SF3">
    <property type="entry name" value="ADP-RIBOSYLATION FACTOR-LIKE PROTEIN 13B"/>
    <property type="match status" value="1"/>
</dbReference>
<dbReference type="Proteomes" id="UP000265020">
    <property type="component" value="Unassembled WGS sequence"/>
</dbReference>
<accession>A0A3Q2C7F9</accession>
<evidence type="ECO:0000313" key="7">
    <source>
        <dbReference type="Proteomes" id="UP000265020"/>
    </source>
</evidence>
<protein>
    <submittedName>
        <fullName evidence="6">ADP-ribosylation factor-like 13b</fullName>
    </submittedName>
</protein>
<dbReference type="GO" id="GO:0046872">
    <property type="term" value="F:metal ion binding"/>
    <property type="evidence" value="ECO:0007669"/>
    <property type="project" value="UniProtKB-KW"/>
</dbReference>
<dbReference type="GeneTree" id="ENSGT00940000156365"/>
<dbReference type="Gene3D" id="3.40.50.300">
    <property type="entry name" value="P-loop containing nucleotide triphosphate hydrolases"/>
    <property type="match status" value="1"/>
</dbReference>
<dbReference type="CDD" id="cd04161">
    <property type="entry name" value="Arl2l1_Arl13_like"/>
    <property type="match status" value="1"/>
</dbReference>
<sequence>MFSLMANCCSWLKRWREPARKVTLVMVGLDNAGKTAAVRGIQGENPQDLAPTVGFSKVDLKQGKFEVTIFDLGGGKRIRDIWKNYYSESHGVVFVVDSSDVQRIQETRETMAQVLQHPRIAGKPVLVLANKQDLEGALAEADIIENLSLEKLVNENKCLCQIEPCSAILGCGKKVDKSIKKGLSWLLSNIAKDYEAIAERVQKDTAEQRALEEQDKKERAERVRRIREERERLEREEAEREGRPVQEEEADNESIQSPFQPIGNLISKKEEQEPERKEQIELQEDRSNGPKESLENEEEEFEEENAGEPNHTRPTPENTPLAGEHSKKKSSKLHLKRKHRVDPLRTDEGPAESPTPPPPPVGWATPKVSRLPKLEPLGDSGHSGKASADRPLLSLPVTNFWV</sequence>
<dbReference type="GO" id="GO:0005525">
    <property type="term" value="F:GTP binding"/>
    <property type="evidence" value="ECO:0007669"/>
    <property type="project" value="UniProtKB-KW"/>
</dbReference>
<dbReference type="SMART" id="SM00177">
    <property type="entry name" value="ARF"/>
    <property type="match status" value="1"/>
</dbReference>
<feature type="compositionally biased region" description="Basic and acidic residues" evidence="5">
    <location>
        <begin position="231"/>
        <end position="246"/>
    </location>
</feature>
<keyword evidence="4" id="KW-0460">Magnesium</keyword>
<keyword evidence="2 3" id="KW-0342">GTP-binding</keyword>
<evidence type="ECO:0000256" key="3">
    <source>
        <dbReference type="PIRSR" id="PIRSR606689-1"/>
    </source>
</evidence>
<keyword evidence="7" id="KW-1185">Reference proteome</keyword>
<proteinExistence type="predicted"/>
<dbReference type="GO" id="GO:0097730">
    <property type="term" value="C:non-motile cilium"/>
    <property type="evidence" value="ECO:0007669"/>
    <property type="project" value="TreeGrafter"/>
</dbReference>
<dbReference type="PANTHER" id="PTHR46090">
    <property type="entry name" value="ADP-RIBOSYLATION FACTOR-LIKE PROTEIN 13B"/>
    <property type="match status" value="1"/>
</dbReference>
<evidence type="ECO:0000256" key="5">
    <source>
        <dbReference type="SAM" id="MobiDB-lite"/>
    </source>
</evidence>
<reference evidence="6" key="1">
    <citation type="submission" date="2025-08" db="UniProtKB">
        <authorList>
            <consortium name="Ensembl"/>
        </authorList>
    </citation>
    <scope>IDENTIFICATION</scope>
</reference>
<dbReference type="Ensembl" id="ENSCVAT00000014782.1">
    <property type="protein sequence ID" value="ENSCVAP00000000611.1"/>
    <property type="gene ID" value="ENSCVAG00000001545.1"/>
</dbReference>
<dbReference type="PRINTS" id="PR00328">
    <property type="entry name" value="SAR1GTPBP"/>
</dbReference>
<dbReference type="GO" id="GO:0003924">
    <property type="term" value="F:GTPase activity"/>
    <property type="evidence" value="ECO:0007669"/>
    <property type="project" value="InterPro"/>
</dbReference>
<keyword evidence="4" id="KW-0479">Metal-binding</keyword>
<dbReference type="InterPro" id="IPR027417">
    <property type="entry name" value="P-loop_NTPase"/>
</dbReference>
<dbReference type="SUPFAM" id="SSF52540">
    <property type="entry name" value="P-loop containing nucleoside triphosphate hydrolases"/>
    <property type="match status" value="1"/>
</dbReference>
<name>A0A3Q2C7F9_CYPVA</name>
<feature type="compositionally biased region" description="Basic residues" evidence="5">
    <location>
        <begin position="326"/>
        <end position="340"/>
    </location>
</feature>
<organism evidence="6 7">
    <name type="scientific">Cyprinodon variegatus</name>
    <name type="common">Sheepshead minnow</name>
    <dbReference type="NCBI Taxonomy" id="28743"/>
    <lineage>
        <taxon>Eukaryota</taxon>
        <taxon>Metazoa</taxon>
        <taxon>Chordata</taxon>
        <taxon>Craniata</taxon>
        <taxon>Vertebrata</taxon>
        <taxon>Euteleostomi</taxon>
        <taxon>Actinopterygii</taxon>
        <taxon>Neopterygii</taxon>
        <taxon>Teleostei</taxon>
        <taxon>Neoteleostei</taxon>
        <taxon>Acanthomorphata</taxon>
        <taxon>Ovalentaria</taxon>
        <taxon>Atherinomorphae</taxon>
        <taxon>Cyprinodontiformes</taxon>
        <taxon>Cyprinodontidae</taxon>
        <taxon>Cyprinodon</taxon>
    </lineage>
</organism>
<dbReference type="GO" id="GO:0031514">
    <property type="term" value="C:motile cilium"/>
    <property type="evidence" value="ECO:0007669"/>
    <property type="project" value="TreeGrafter"/>
</dbReference>
<feature type="binding site" evidence="4">
    <location>
        <position position="52"/>
    </location>
    <ligand>
        <name>Mg(2+)</name>
        <dbReference type="ChEBI" id="CHEBI:18420"/>
    </ligand>
</feature>
<evidence type="ECO:0000256" key="2">
    <source>
        <dbReference type="ARBA" id="ARBA00023134"/>
    </source>
</evidence>
<dbReference type="InterPro" id="IPR005225">
    <property type="entry name" value="Small_GTP-bd"/>
</dbReference>
<dbReference type="SMART" id="SM00178">
    <property type="entry name" value="SAR"/>
    <property type="match status" value="1"/>
</dbReference>
<dbReference type="InterPro" id="IPR006689">
    <property type="entry name" value="Small_GTPase_ARF/SAR"/>
</dbReference>
<dbReference type="GO" id="GO:0060170">
    <property type="term" value="C:ciliary membrane"/>
    <property type="evidence" value="ECO:0007669"/>
    <property type="project" value="TreeGrafter"/>
</dbReference>
<dbReference type="GO" id="GO:1905515">
    <property type="term" value="P:non-motile cilium assembly"/>
    <property type="evidence" value="ECO:0007669"/>
    <property type="project" value="TreeGrafter"/>
</dbReference>
<dbReference type="PROSITE" id="PS51417">
    <property type="entry name" value="ARF"/>
    <property type="match status" value="1"/>
</dbReference>
<feature type="binding site" evidence="3">
    <location>
        <begin position="130"/>
        <end position="133"/>
    </location>
    <ligand>
        <name>GTP</name>
        <dbReference type="ChEBI" id="CHEBI:37565"/>
    </ligand>
</feature>
<dbReference type="InterPro" id="IPR051995">
    <property type="entry name" value="Ciliary_GTPase"/>
</dbReference>
<keyword evidence="1 3" id="KW-0547">Nucleotide-binding</keyword>
<feature type="compositionally biased region" description="Basic and acidic residues" evidence="5">
    <location>
        <begin position="267"/>
        <end position="294"/>
    </location>
</feature>
<dbReference type="NCBIfam" id="TIGR00231">
    <property type="entry name" value="small_GTP"/>
    <property type="match status" value="1"/>
</dbReference>
<dbReference type="AlphaFoldDB" id="A0A3Q2C7F9"/>
<evidence type="ECO:0000313" key="6">
    <source>
        <dbReference type="Ensembl" id="ENSCVAP00000000611.1"/>
    </source>
</evidence>
<reference evidence="6" key="2">
    <citation type="submission" date="2025-09" db="UniProtKB">
        <authorList>
            <consortium name="Ensembl"/>
        </authorList>
    </citation>
    <scope>IDENTIFICATION</scope>
</reference>
<dbReference type="FunFam" id="3.40.50.300:FF:000415">
    <property type="entry name" value="ADP-ribosylation factor-like GTPase 13B"/>
    <property type="match status" value="1"/>
</dbReference>
<evidence type="ECO:0000256" key="4">
    <source>
        <dbReference type="PIRSR" id="PIRSR606689-2"/>
    </source>
</evidence>